<dbReference type="EMBL" id="LN681225">
    <property type="protein sequence ID" value="CEK10056.1"/>
    <property type="molecule type" value="Genomic_DNA"/>
</dbReference>
<dbReference type="CDD" id="cd07906">
    <property type="entry name" value="Adenylation_DNA_ligase_LigD_LigC"/>
    <property type="match status" value="1"/>
</dbReference>
<dbReference type="RefSeq" id="WP_045105492.1">
    <property type="nucleotide sequence ID" value="NZ_LN681225.1"/>
</dbReference>
<evidence type="ECO:0000256" key="1">
    <source>
        <dbReference type="ARBA" id="ARBA00001936"/>
    </source>
</evidence>
<evidence type="ECO:0000313" key="23">
    <source>
        <dbReference type="Proteomes" id="UP000032803"/>
    </source>
</evidence>
<dbReference type="GO" id="GO:0006281">
    <property type="term" value="P:DNA repair"/>
    <property type="evidence" value="ECO:0007669"/>
    <property type="project" value="UniProtKB-KW"/>
</dbReference>
<dbReference type="Gene3D" id="3.30.1490.70">
    <property type="match status" value="1"/>
</dbReference>
<keyword evidence="13" id="KW-0239">DNA-directed DNA polymerase</keyword>
<dbReference type="Pfam" id="PF04679">
    <property type="entry name" value="DNA_ligase_A_C"/>
    <property type="match status" value="1"/>
</dbReference>
<keyword evidence="18" id="KW-0511">Multifunctional enzyme</keyword>
<keyword evidence="15" id="KW-0233">DNA recombination</keyword>
<dbReference type="PANTHER" id="PTHR42705">
    <property type="entry name" value="BIFUNCTIONAL NON-HOMOLOGOUS END JOINING PROTEIN LIGD"/>
    <property type="match status" value="1"/>
</dbReference>
<dbReference type="NCBIfam" id="NF004628">
    <property type="entry name" value="PRK05972.1"/>
    <property type="match status" value="1"/>
</dbReference>
<dbReference type="STRING" id="449.LHA_0995"/>
<evidence type="ECO:0000256" key="6">
    <source>
        <dbReference type="ARBA" id="ARBA00022722"/>
    </source>
</evidence>
<evidence type="ECO:0000256" key="8">
    <source>
        <dbReference type="ARBA" id="ARBA00022741"/>
    </source>
</evidence>
<organism evidence="22 23">
    <name type="scientific">Legionella hackeliae</name>
    <dbReference type="NCBI Taxonomy" id="449"/>
    <lineage>
        <taxon>Bacteria</taxon>
        <taxon>Pseudomonadati</taxon>
        <taxon>Pseudomonadota</taxon>
        <taxon>Gammaproteobacteria</taxon>
        <taxon>Legionellales</taxon>
        <taxon>Legionellaceae</taxon>
        <taxon>Legionella</taxon>
    </lineage>
</organism>
<comment type="cofactor">
    <cofactor evidence="1">
        <name>Mn(2+)</name>
        <dbReference type="ChEBI" id="CHEBI:29035"/>
    </cofactor>
</comment>
<evidence type="ECO:0000256" key="15">
    <source>
        <dbReference type="ARBA" id="ARBA00023172"/>
    </source>
</evidence>
<dbReference type="InterPro" id="IPR014144">
    <property type="entry name" value="LigD_PE_domain"/>
</dbReference>
<evidence type="ECO:0000256" key="16">
    <source>
        <dbReference type="ARBA" id="ARBA00023204"/>
    </source>
</evidence>
<gene>
    <name evidence="22" type="ORF">LHA_0995</name>
</gene>
<evidence type="ECO:0000256" key="7">
    <source>
        <dbReference type="ARBA" id="ARBA00022723"/>
    </source>
</evidence>
<dbReference type="HOGENOM" id="CLU_008325_0_2_6"/>
<evidence type="ECO:0000256" key="2">
    <source>
        <dbReference type="ARBA" id="ARBA00012727"/>
    </source>
</evidence>
<keyword evidence="7" id="KW-0479">Metal-binding</keyword>
<keyword evidence="23" id="KW-1185">Reference proteome</keyword>
<dbReference type="InterPro" id="IPR014145">
    <property type="entry name" value="LigD_pol_dom"/>
</dbReference>
<dbReference type="CDD" id="cd07971">
    <property type="entry name" value="OBF_DNA_ligase_LigD"/>
    <property type="match status" value="1"/>
</dbReference>
<evidence type="ECO:0000256" key="14">
    <source>
        <dbReference type="ARBA" id="ARBA00023125"/>
    </source>
</evidence>
<dbReference type="NCBIfam" id="TIGR02777">
    <property type="entry name" value="LigD_PE_dom"/>
    <property type="match status" value="1"/>
</dbReference>
<dbReference type="PANTHER" id="PTHR42705:SF2">
    <property type="entry name" value="BIFUNCTIONAL NON-HOMOLOGOUS END JOINING PROTEIN LIGD"/>
    <property type="match status" value="1"/>
</dbReference>
<dbReference type="KEGG" id="lha:LHA_0995"/>
<dbReference type="PROSITE" id="PS50160">
    <property type="entry name" value="DNA_LIGASE_A3"/>
    <property type="match status" value="1"/>
</dbReference>
<evidence type="ECO:0000256" key="17">
    <source>
        <dbReference type="ARBA" id="ARBA00023211"/>
    </source>
</evidence>
<keyword evidence="9" id="KW-0227">DNA damage</keyword>
<dbReference type="Proteomes" id="UP000032803">
    <property type="component" value="Chromosome I"/>
</dbReference>
<protein>
    <recommendedName>
        <fullName evidence="2">DNA ligase (ATP)</fullName>
        <ecNumber evidence="2">6.5.1.1</ecNumber>
    </recommendedName>
    <alternativeName>
        <fullName evidence="19">NHEJ DNA polymerase</fullName>
    </alternativeName>
</protein>
<dbReference type="NCBIfam" id="TIGR02778">
    <property type="entry name" value="ligD_pol"/>
    <property type="match status" value="1"/>
</dbReference>
<evidence type="ECO:0000256" key="12">
    <source>
        <dbReference type="ARBA" id="ARBA00022840"/>
    </source>
</evidence>
<dbReference type="GO" id="GO:0003910">
    <property type="term" value="F:DNA ligase (ATP) activity"/>
    <property type="evidence" value="ECO:0007669"/>
    <property type="project" value="UniProtKB-EC"/>
</dbReference>
<evidence type="ECO:0000259" key="21">
    <source>
        <dbReference type="PROSITE" id="PS50160"/>
    </source>
</evidence>
<dbReference type="GO" id="GO:0004527">
    <property type="term" value="F:exonuclease activity"/>
    <property type="evidence" value="ECO:0007669"/>
    <property type="project" value="UniProtKB-KW"/>
</dbReference>
<dbReference type="CDD" id="cd04862">
    <property type="entry name" value="PaeLigD_Pol_like"/>
    <property type="match status" value="1"/>
</dbReference>
<name>A0A0A8URC6_LEGHA</name>
<evidence type="ECO:0000256" key="4">
    <source>
        <dbReference type="ARBA" id="ARBA00022679"/>
    </source>
</evidence>
<dbReference type="GO" id="GO:0005524">
    <property type="term" value="F:ATP binding"/>
    <property type="evidence" value="ECO:0007669"/>
    <property type="project" value="UniProtKB-KW"/>
</dbReference>
<evidence type="ECO:0000256" key="18">
    <source>
        <dbReference type="ARBA" id="ARBA00023268"/>
    </source>
</evidence>
<evidence type="ECO:0000256" key="3">
    <source>
        <dbReference type="ARBA" id="ARBA00022598"/>
    </source>
</evidence>
<dbReference type="InterPro" id="IPR014146">
    <property type="entry name" value="LigD_ligase_dom"/>
</dbReference>
<dbReference type="SUPFAM" id="SSF50249">
    <property type="entry name" value="Nucleic acid-binding proteins"/>
    <property type="match status" value="1"/>
</dbReference>
<dbReference type="Gene3D" id="3.30.470.30">
    <property type="entry name" value="DNA ligase/mRNA capping enzyme"/>
    <property type="match status" value="1"/>
</dbReference>
<dbReference type="InterPro" id="IPR052171">
    <property type="entry name" value="NHEJ_LigD"/>
</dbReference>
<keyword evidence="17" id="KW-0464">Manganese</keyword>
<dbReference type="InterPro" id="IPR012310">
    <property type="entry name" value="DNA_ligase_ATP-dep_cent"/>
</dbReference>
<keyword evidence="5" id="KW-0548">Nucleotidyltransferase</keyword>
<accession>A0A0A8URC6</accession>
<comment type="catalytic activity">
    <reaction evidence="20">
        <text>ATP + (deoxyribonucleotide)n-3'-hydroxyl + 5'-phospho-(deoxyribonucleotide)m = (deoxyribonucleotide)n+m + AMP + diphosphate.</text>
        <dbReference type="EC" id="6.5.1.1"/>
    </reaction>
</comment>
<keyword evidence="14" id="KW-0238">DNA-binding</keyword>
<dbReference type="GO" id="GO:0003677">
    <property type="term" value="F:DNA binding"/>
    <property type="evidence" value="ECO:0007669"/>
    <property type="project" value="UniProtKB-KW"/>
</dbReference>
<dbReference type="AlphaFoldDB" id="A0A0A8URC6"/>
<dbReference type="GO" id="GO:0006310">
    <property type="term" value="P:DNA recombination"/>
    <property type="evidence" value="ECO:0007669"/>
    <property type="project" value="UniProtKB-KW"/>
</dbReference>
<keyword evidence="12" id="KW-0067">ATP-binding</keyword>
<dbReference type="PATRIC" id="fig|449.7.peg.3074"/>
<dbReference type="Pfam" id="PF13298">
    <property type="entry name" value="LigD_N"/>
    <property type="match status" value="1"/>
</dbReference>
<evidence type="ECO:0000256" key="5">
    <source>
        <dbReference type="ARBA" id="ARBA00022695"/>
    </source>
</evidence>
<dbReference type="InterPro" id="IPR012309">
    <property type="entry name" value="DNA_ligase_ATP-dep_C"/>
</dbReference>
<dbReference type="InterPro" id="IPR033651">
    <property type="entry name" value="PaeLigD_Pol-like"/>
</dbReference>
<evidence type="ECO:0000256" key="13">
    <source>
        <dbReference type="ARBA" id="ARBA00022932"/>
    </source>
</evidence>
<dbReference type="InterPro" id="IPR014143">
    <property type="entry name" value="NHEJ_ligase_prk"/>
</dbReference>
<evidence type="ECO:0000256" key="10">
    <source>
        <dbReference type="ARBA" id="ARBA00022801"/>
    </source>
</evidence>
<dbReference type="SUPFAM" id="SSF56091">
    <property type="entry name" value="DNA ligase/mRNA capping enzyme, catalytic domain"/>
    <property type="match status" value="1"/>
</dbReference>
<keyword evidence="3 22" id="KW-0436">Ligase</keyword>
<evidence type="ECO:0000256" key="11">
    <source>
        <dbReference type="ARBA" id="ARBA00022839"/>
    </source>
</evidence>
<keyword evidence="16" id="KW-0234">DNA repair</keyword>
<feature type="domain" description="ATP-dependent DNA ligase family profile" evidence="21">
    <location>
        <begin position="317"/>
        <end position="408"/>
    </location>
</feature>
<reference evidence="23" key="1">
    <citation type="submission" date="2014-09" db="EMBL/GenBank/DDBJ databases">
        <authorList>
            <person name="Gomez-Valero L."/>
        </authorList>
    </citation>
    <scope>NUCLEOTIDE SEQUENCE [LARGE SCALE GENOMIC DNA]</scope>
    <source>
        <strain evidence="23">ATCC35250</strain>
    </source>
</reference>
<evidence type="ECO:0000256" key="9">
    <source>
        <dbReference type="ARBA" id="ARBA00022763"/>
    </source>
</evidence>
<dbReference type="Gene3D" id="3.90.920.10">
    <property type="entry name" value="DNA primase, PRIM domain"/>
    <property type="match status" value="1"/>
</dbReference>
<proteinExistence type="predicted"/>
<dbReference type="NCBIfam" id="TIGR02779">
    <property type="entry name" value="NHEJ_ligase_lig"/>
    <property type="match status" value="1"/>
</dbReference>
<keyword evidence="8" id="KW-0547">Nucleotide-binding</keyword>
<dbReference type="Gene3D" id="2.40.50.140">
    <property type="entry name" value="Nucleic acid-binding proteins"/>
    <property type="match status" value="1"/>
</dbReference>
<dbReference type="Pfam" id="PF01068">
    <property type="entry name" value="DNA_ligase_A_M"/>
    <property type="match status" value="1"/>
</dbReference>
<keyword evidence="6" id="KW-0540">Nuclease</keyword>
<dbReference type="Pfam" id="PF21686">
    <property type="entry name" value="LigD_Prim-Pol"/>
    <property type="match status" value="1"/>
</dbReference>
<keyword evidence="11" id="KW-0269">Exonuclease</keyword>
<dbReference type="NCBIfam" id="TIGR02776">
    <property type="entry name" value="NHEJ_ligase_prk"/>
    <property type="match status" value="1"/>
</dbReference>
<dbReference type="GO" id="GO:0003887">
    <property type="term" value="F:DNA-directed DNA polymerase activity"/>
    <property type="evidence" value="ECO:0007669"/>
    <property type="project" value="UniProtKB-KW"/>
</dbReference>
<evidence type="ECO:0000313" key="22">
    <source>
        <dbReference type="EMBL" id="CEK10056.1"/>
    </source>
</evidence>
<dbReference type="GO" id="GO:0046872">
    <property type="term" value="F:metal ion binding"/>
    <property type="evidence" value="ECO:0007669"/>
    <property type="project" value="UniProtKB-KW"/>
</dbReference>
<sequence length="831" mass="96836">MGLDIYHRKRDFKKTPEPKGRIRQDKNKNYRFVIQKHAASRLHYDFRLELDGVLKSWAVPKGPCLDPNAKRLAVHVEDHPLEYGSFEGVIPKGEYGGGTVMLWDEGKWEPLDEDPRKAYEKGHLRFELHAKKLHGRWDLFRFKNEDNSWFLVKYEDEFARPLDDYDITLKKPNSVVTDKSLDEIAENYDNIWTKEGLESSEKKKIKEEIDGLIPAELKASPFPERISPQLTTLVDKPPQGSQWLHEIKFDGYRIIAFKDGKSIRLISRNNIDWTRKFKNVIKALQHLPATRVIVDGEVVLLNDKQKTDFQRLQNAMKGDKDYPFYYYIFDLLYYEKFNLKSLPLLQRKEILEKLLLNAPSALQYSDHIAGHGENVLNKSCELGLEGIISKDSQSTYQERRSKSWVKIKCIKRQEFVIGGYLKPQRSRQYFRSLLLGVFNDEGELIYTGNVGTGFTESSLKEVYTELQKNLKDENPFNSIFPDAKNAIWVNPVLIAEVEFSQWTSEGKLRHPSFKGLRKDKEAGAIKREEEVAIKTINKKTPQSRKITISSPEKILYNQDNITKQDLYDYYDKISEFILPFVRNRPLTLVRCPESYKECFYQKHYYKSTPKALCAIPIKNKSDDEVEQYIYLKDKEGLLSLVQIGALEIHPWGSRIDNVESPDMITIDLDPGTDVSWKEVVKAAFEIKKHLEAFKLTCFVKTTGGKGLHVVVPIFPEYNWEEVKNFTHVFVEFLERINPNAYVTNMAKAKRKGKIFVDYLRNQRGATAISAYSTRARLHAPVATPIHWDELTNDIKDTFYTIHTLPQRLKKLKDDPWKEFWNIKQSLRLDEL</sequence>
<evidence type="ECO:0000256" key="20">
    <source>
        <dbReference type="ARBA" id="ARBA00034003"/>
    </source>
</evidence>
<dbReference type="OrthoDB" id="9802472at2"/>
<dbReference type="InterPro" id="IPR012340">
    <property type="entry name" value="NA-bd_OB-fold"/>
</dbReference>
<evidence type="ECO:0000256" key="19">
    <source>
        <dbReference type="ARBA" id="ARBA00029943"/>
    </source>
</evidence>
<keyword evidence="4" id="KW-0808">Transferase</keyword>
<dbReference type="EC" id="6.5.1.1" evidence="2"/>
<keyword evidence="10" id="KW-0378">Hydrolase</keyword>